<evidence type="ECO:0000256" key="2">
    <source>
        <dbReference type="ARBA" id="ARBA00022840"/>
    </source>
</evidence>
<dbReference type="InterPro" id="IPR003593">
    <property type="entry name" value="AAA+_ATPase"/>
</dbReference>
<dbReference type="InterPro" id="IPR017871">
    <property type="entry name" value="ABC_transporter-like_CS"/>
</dbReference>
<feature type="region of interest" description="Disordered" evidence="3">
    <location>
        <begin position="201"/>
        <end position="231"/>
    </location>
</feature>
<accession>A0A8H7SQ16</accession>
<sequence>MALFQAHDISMQLPDGRWLFRDISFELEEGDILVMSGPSGVGKTTLLKCIAELIPYERGYSTLYDKDVKDYTVPVWRSRVMYVPQRPSVHPGTPLDFFKMVKRYASQKHKQTDDPVDIGLKWNLSRSHFEEKWENLSGGEMQRVALAIAVALNPDVLLLDEPTSALDPESVELVEKYLKSKTCIWITHDPRQQQRVATHTLTLSKSQNSSINDNENGDTNSSTTTIEMNNK</sequence>
<reference evidence="5" key="1">
    <citation type="submission" date="2021-01" db="EMBL/GenBank/DDBJ databases">
        <title>Metabolic potential, ecology and presence of endohyphal bacteria is reflected in genomic diversity of Mucoromycotina.</title>
        <authorList>
            <person name="Muszewska A."/>
            <person name="Okrasinska A."/>
            <person name="Steczkiewicz K."/>
            <person name="Drgas O."/>
            <person name="Orlowska M."/>
            <person name="Perlinska-Lenart U."/>
            <person name="Aleksandrzak-Piekarczyk T."/>
            <person name="Szatraj K."/>
            <person name="Zielenkiewicz U."/>
            <person name="Pilsyk S."/>
            <person name="Malc E."/>
            <person name="Mieczkowski P."/>
            <person name="Kruszewska J.S."/>
            <person name="Biernat P."/>
            <person name="Pawlowska J."/>
        </authorList>
    </citation>
    <scope>NUCLEOTIDE SEQUENCE</scope>
    <source>
        <strain evidence="5">WA0000018081</strain>
    </source>
</reference>
<proteinExistence type="predicted"/>
<keyword evidence="1" id="KW-0547">Nucleotide-binding</keyword>
<dbReference type="EMBL" id="JAEPRE010000078">
    <property type="protein sequence ID" value="KAG2233494.1"/>
    <property type="molecule type" value="Genomic_DNA"/>
</dbReference>
<dbReference type="Proteomes" id="UP000613177">
    <property type="component" value="Unassembled WGS sequence"/>
</dbReference>
<evidence type="ECO:0000256" key="3">
    <source>
        <dbReference type="SAM" id="MobiDB-lite"/>
    </source>
</evidence>
<dbReference type="InterPro" id="IPR027417">
    <property type="entry name" value="P-loop_NTPase"/>
</dbReference>
<protein>
    <recommendedName>
        <fullName evidence="4">ABC transporter domain-containing protein</fullName>
    </recommendedName>
</protein>
<dbReference type="Gene3D" id="3.40.50.300">
    <property type="entry name" value="P-loop containing nucleotide triphosphate hydrolases"/>
    <property type="match status" value="1"/>
</dbReference>
<evidence type="ECO:0000313" key="5">
    <source>
        <dbReference type="EMBL" id="KAG2233494.1"/>
    </source>
</evidence>
<comment type="caution">
    <text evidence="5">The sequence shown here is derived from an EMBL/GenBank/DDBJ whole genome shotgun (WGS) entry which is preliminary data.</text>
</comment>
<keyword evidence="6" id="KW-1185">Reference proteome</keyword>
<evidence type="ECO:0000313" key="6">
    <source>
        <dbReference type="Proteomes" id="UP000613177"/>
    </source>
</evidence>
<dbReference type="PANTHER" id="PTHR43119">
    <property type="entry name" value="ABC TRANSPORT PROTEIN ATP-BINDING COMPONENT-RELATED"/>
    <property type="match status" value="1"/>
</dbReference>
<dbReference type="Pfam" id="PF00005">
    <property type="entry name" value="ABC_tran"/>
    <property type="match status" value="1"/>
</dbReference>
<dbReference type="SUPFAM" id="SSF52540">
    <property type="entry name" value="P-loop containing nucleoside triphosphate hydrolases"/>
    <property type="match status" value="1"/>
</dbReference>
<dbReference type="PROSITE" id="PS00211">
    <property type="entry name" value="ABC_TRANSPORTER_1"/>
    <property type="match status" value="1"/>
</dbReference>
<dbReference type="SMART" id="SM00382">
    <property type="entry name" value="AAA"/>
    <property type="match status" value="1"/>
</dbReference>
<name>A0A8H7SQ16_9FUNG</name>
<organism evidence="5 6">
    <name type="scientific">Thamnidium elegans</name>
    <dbReference type="NCBI Taxonomy" id="101142"/>
    <lineage>
        <taxon>Eukaryota</taxon>
        <taxon>Fungi</taxon>
        <taxon>Fungi incertae sedis</taxon>
        <taxon>Mucoromycota</taxon>
        <taxon>Mucoromycotina</taxon>
        <taxon>Mucoromycetes</taxon>
        <taxon>Mucorales</taxon>
        <taxon>Mucorineae</taxon>
        <taxon>Mucoraceae</taxon>
        <taxon>Thamnidium</taxon>
    </lineage>
</organism>
<dbReference type="PROSITE" id="PS50893">
    <property type="entry name" value="ABC_TRANSPORTER_2"/>
    <property type="match status" value="1"/>
</dbReference>
<keyword evidence="2" id="KW-0067">ATP-binding</keyword>
<dbReference type="InterPro" id="IPR003439">
    <property type="entry name" value="ABC_transporter-like_ATP-bd"/>
</dbReference>
<evidence type="ECO:0000259" key="4">
    <source>
        <dbReference type="PROSITE" id="PS50893"/>
    </source>
</evidence>
<evidence type="ECO:0000256" key="1">
    <source>
        <dbReference type="ARBA" id="ARBA00022741"/>
    </source>
</evidence>
<dbReference type="GO" id="GO:0016887">
    <property type="term" value="F:ATP hydrolysis activity"/>
    <property type="evidence" value="ECO:0007669"/>
    <property type="project" value="InterPro"/>
</dbReference>
<dbReference type="PANTHER" id="PTHR43119:SF1">
    <property type="entry name" value="ABC TRANSPORTER DOMAIN-CONTAINING PROTEIN"/>
    <property type="match status" value="1"/>
</dbReference>
<feature type="domain" description="ABC transporter" evidence="4">
    <location>
        <begin position="4"/>
        <end position="230"/>
    </location>
</feature>
<dbReference type="AlphaFoldDB" id="A0A8H7SQ16"/>
<gene>
    <name evidence="5" type="ORF">INT48_003200</name>
</gene>
<dbReference type="GO" id="GO:0005524">
    <property type="term" value="F:ATP binding"/>
    <property type="evidence" value="ECO:0007669"/>
    <property type="project" value="UniProtKB-KW"/>
</dbReference>